<reference evidence="1 2" key="1">
    <citation type="submission" date="2018-06" db="EMBL/GenBank/DDBJ databases">
        <authorList>
            <consortium name="Pathogen Informatics"/>
            <person name="Doyle S."/>
        </authorList>
    </citation>
    <scope>NUCLEOTIDE SEQUENCE [LARGE SCALE GENOMIC DNA]</scope>
    <source>
        <strain evidence="1 2">NCTC8129</strain>
    </source>
</reference>
<evidence type="ECO:0000313" key="2">
    <source>
        <dbReference type="Proteomes" id="UP000254070"/>
    </source>
</evidence>
<name>A0A377KHV0_9ENTE</name>
<organism evidence="1 2">
    <name type="scientific">Enterococcus durans</name>
    <dbReference type="NCBI Taxonomy" id="53345"/>
    <lineage>
        <taxon>Bacteria</taxon>
        <taxon>Bacillati</taxon>
        <taxon>Bacillota</taxon>
        <taxon>Bacilli</taxon>
        <taxon>Lactobacillales</taxon>
        <taxon>Enterococcaceae</taxon>
        <taxon>Enterococcus</taxon>
    </lineage>
</organism>
<sequence>MIKRTLDKMQYLNDFELLFYQGFFFSESKSVGEG</sequence>
<proteinExistence type="predicted"/>
<dbReference type="EMBL" id="UGIF01000002">
    <property type="protein sequence ID" value="STP28626.1"/>
    <property type="molecule type" value="Genomic_DNA"/>
</dbReference>
<evidence type="ECO:0000313" key="1">
    <source>
        <dbReference type="EMBL" id="STP28626.1"/>
    </source>
</evidence>
<accession>A0A377KHV0</accession>
<protein>
    <submittedName>
        <fullName evidence="1">Uncharacterized protein</fullName>
    </submittedName>
</protein>
<dbReference type="Proteomes" id="UP000254070">
    <property type="component" value="Unassembled WGS sequence"/>
</dbReference>
<gene>
    <name evidence="1" type="ORF">NCTC8129_00765</name>
</gene>
<dbReference type="AlphaFoldDB" id="A0A377KHV0"/>